<protein>
    <recommendedName>
        <fullName evidence="3">Pacifastin domain-containing protein</fullName>
    </recommendedName>
</protein>
<dbReference type="AlphaFoldDB" id="A0A8B6EZP4"/>
<dbReference type="EMBL" id="UYJE01006023">
    <property type="protein sequence ID" value="VDI42448.1"/>
    <property type="molecule type" value="Genomic_DNA"/>
</dbReference>
<keyword evidence="2" id="KW-1185">Reference proteome</keyword>
<organism evidence="1 2">
    <name type="scientific">Mytilus galloprovincialis</name>
    <name type="common">Mediterranean mussel</name>
    <dbReference type="NCBI Taxonomy" id="29158"/>
    <lineage>
        <taxon>Eukaryota</taxon>
        <taxon>Metazoa</taxon>
        <taxon>Spiralia</taxon>
        <taxon>Lophotrochozoa</taxon>
        <taxon>Mollusca</taxon>
        <taxon>Bivalvia</taxon>
        <taxon>Autobranchia</taxon>
        <taxon>Pteriomorphia</taxon>
        <taxon>Mytilida</taxon>
        <taxon>Mytiloidea</taxon>
        <taxon>Mytilidae</taxon>
        <taxon>Mytilinae</taxon>
        <taxon>Mytilus</taxon>
    </lineage>
</organism>
<evidence type="ECO:0000313" key="1">
    <source>
        <dbReference type="EMBL" id="VDI42448.1"/>
    </source>
</evidence>
<dbReference type="SUPFAM" id="SSF57603">
    <property type="entry name" value="FnI-like domain"/>
    <property type="match status" value="1"/>
</dbReference>
<dbReference type="Pfam" id="PF23334">
    <property type="entry name" value="VWC2L_2nd"/>
    <property type="match status" value="1"/>
</dbReference>
<dbReference type="OrthoDB" id="6095958at2759"/>
<name>A0A8B6EZP4_MYTGA</name>
<dbReference type="Gene3D" id="2.10.70.10">
    <property type="entry name" value="Complement Module, domain 1"/>
    <property type="match status" value="1"/>
</dbReference>
<sequence>MNCKGPCTFEGGYYKPGKSFKSSDGCNWCKCVKSDVVTCSANLCSKKNKGGY</sequence>
<gene>
    <name evidence="1" type="ORF">MGAL_10B039108</name>
</gene>
<evidence type="ECO:0008006" key="3">
    <source>
        <dbReference type="Google" id="ProtNLM"/>
    </source>
</evidence>
<comment type="caution">
    <text evidence="1">The sequence shown here is derived from an EMBL/GenBank/DDBJ whole genome shotgun (WGS) entry which is preliminary data.</text>
</comment>
<accession>A0A8B6EZP4</accession>
<proteinExistence type="predicted"/>
<evidence type="ECO:0000313" key="2">
    <source>
        <dbReference type="Proteomes" id="UP000596742"/>
    </source>
</evidence>
<reference evidence="1" key="1">
    <citation type="submission" date="2018-11" db="EMBL/GenBank/DDBJ databases">
        <authorList>
            <person name="Alioto T."/>
            <person name="Alioto T."/>
        </authorList>
    </citation>
    <scope>NUCLEOTIDE SEQUENCE</scope>
</reference>
<dbReference type="Proteomes" id="UP000596742">
    <property type="component" value="Unassembled WGS sequence"/>
</dbReference>